<dbReference type="KEGG" id="nja:NSJP_2751"/>
<dbReference type="AlphaFoldDB" id="A0A1W1I798"/>
<dbReference type="Proteomes" id="UP000192042">
    <property type="component" value="Chromosome I"/>
</dbReference>
<keyword evidence="2" id="KW-1185">Reference proteome</keyword>
<name>A0A1W1I798_9BACT</name>
<evidence type="ECO:0000313" key="1">
    <source>
        <dbReference type="EMBL" id="SLM48918.1"/>
    </source>
</evidence>
<accession>A0A1W1I798</accession>
<reference evidence="1 2" key="1">
    <citation type="submission" date="2017-03" db="EMBL/GenBank/DDBJ databases">
        <authorList>
            <person name="Afonso C.L."/>
            <person name="Miller P.J."/>
            <person name="Scott M.A."/>
            <person name="Spackman E."/>
            <person name="Goraichik I."/>
            <person name="Dimitrov K.M."/>
            <person name="Suarez D.L."/>
            <person name="Swayne D.E."/>
        </authorList>
    </citation>
    <scope>NUCLEOTIDE SEQUENCE [LARGE SCALE GENOMIC DNA]</scope>
    <source>
        <strain evidence="1">Genome sequencing of Nitrospira japonica strain NJ11</strain>
    </source>
</reference>
<proteinExistence type="predicted"/>
<organism evidence="1 2">
    <name type="scientific">Nitrospira japonica</name>
    <dbReference type="NCBI Taxonomy" id="1325564"/>
    <lineage>
        <taxon>Bacteria</taxon>
        <taxon>Pseudomonadati</taxon>
        <taxon>Nitrospirota</taxon>
        <taxon>Nitrospiria</taxon>
        <taxon>Nitrospirales</taxon>
        <taxon>Nitrospiraceae</taxon>
        <taxon>Nitrospira</taxon>
    </lineage>
</organism>
<dbReference type="EMBL" id="LT828648">
    <property type="protein sequence ID" value="SLM48918.1"/>
    <property type="molecule type" value="Genomic_DNA"/>
</dbReference>
<dbReference type="RefSeq" id="WP_172834323.1">
    <property type="nucleotide sequence ID" value="NZ_LT828648.1"/>
</dbReference>
<protein>
    <submittedName>
        <fullName evidence="1">Uncharacterized protein</fullName>
    </submittedName>
</protein>
<evidence type="ECO:0000313" key="2">
    <source>
        <dbReference type="Proteomes" id="UP000192042"/>
    </source>
</evidence>
<sequence>MAASIGLLMIAPCSLYAEIPLDHMAGSVDAMVPHQRHLGPHMRWTSLRPVESGDERRADQIVQVLRSAIEKYRDYRVAESDGFVLLHPERTAKHYHFANRDHRQRARSAFDAAEPTALLYKKNGEGYELEGAMYTAPKDMDEDQLNRRIPLSIAQWHAHINICLAPDGSRNRMSRRSFGFKGTIVLESECREAGGQFVSQAGGWMIHVYPFESTRGRIWTH</sequence>
<gene>
    <name evidence="1" type="ORF">NSJP_2751</name>
</gene>